<dbReference type="AlphaFoldDB" id="A0A0N1P1Z5"/>
<keyword evidence="7 8" id="KW-0143">Chaperone</keyword>
<evidence type="ECO:0000256" key="7">
    <source>
        <dbReference type="ARBA" id="ARBA00023186"/>
    </source>
</evidence>
<dbReference type="InterPro" id="IPR004217">
    <property type="entry name" value="Tim10-like"/>
</dbReference>
<dbReference type="GO" id="GO:0005743">
    <property type="term" value="C:mitochondrial inner membrane"/>
    <property type="evidence" value="ECO:0007669"/>
    <property type="project" value="UniProtKB-SubCell"/>
</dbReference>
<feature type="domain" description="Tim10-like" evidence="9">
    <location>
        <begin position="29"/>
        <end position="90"/>
    </location>
</feature>
<dbReference type="GeneID" id="28741765"/>
<comment type="subcellular location">
    <subcellularLocation>
        <location evidence="1 8">Mitochondrion inner membrane</location>
        <topology evidence="1 8">Peripheral membrane protein</topology>
        <orientation evidence="1 8">Intermembrane side</orientation>
    </subcellularLocation>
</comment>
<evidence type="ECO:0000256" key="1">
    <source>
        <dbReference type="ARBA" id="ARBA00004137"/>
    </source>
</evidence>
<dbReference type="InterPro" id="IPR035427">
    <property type="entry name" value="Tim10-like_dom_sf"/>
</dbReference>
<dbReference type="STRING" id="1664694.A0A0N1P1Z5"/>
<dbReference type="EMBL" id="LFJN01000009">
    <property type="protein sequence ID" value="KPI41512.1"/>
    <property type="molecule type" value="Genomic_DNA"/>
</dbReference>
<keyword evidence="6 8" id="KW-1015">Disulfide bond</keyword>
<keyword evidence="11" id="KW-1185">Reference proteome</keyword>
<evidence type="ECO:0000259" key="9">
    <source>
        <dbReference type="Pfam" id="PF02953"/>
    </source>
</evidence>
<evidence type="ECO:0000256" key="3">
    <source>
        <dbReference type="ARBA" id="ARBA00022792"/>
    </source>
</evidence>
<dbReference type="RefSeq" id="XP_018001475.1">
    <property type="nucleotide sequence ID" value="XM_018149885.1"/>
</dbReference>
<name>A0A0N1P1Z5_9EURO</name>
<comment type="function">
    <text evidence="8">Mitochondrial intermembrane chaperone that participates in the import and insertion of some multi-pass transmembrane proteins into the mitochondrial inner membrane. Also required for the transfer of beta-barrel precursors from the TOM complex to the sorting and assembly machinery (SAM complex) of the outer membrane. Acts as a chaperone-like protein that protects the hydrophobic precursors from aggregation and guide them through the mitochondrial intermembrane space.</text>
</comment>
<keyword evidence="4 8" id="KW-0653">Protein transport</keyword>
<protein>
    <recommendedName>
        <fullName evidence="8">Mitochondrial import inner membrane translocase subunit</fullName>
    </recommendedName>
</protein>
<keyword evidence="3 8" id="KW-0999">Mitochondrion inner membrane</keyword>
<accession>A0A0N1P1Z5</accession>
<evidence type="ECO:0000256" key="6">
    <source>
        <dbReference type="ARBA" id="ARBA00023157"/>
    </source>
</evidence>
<dbReference type="GO" id="GO:0015031">
    <property type="term" value="P:protein transport"/>
    <property type="evidence" value="ECO:0007669"/>
    <property type="project" value="UniProtKB-KW"/>
</dbReference>
<keyword evidence="8" id="KW-0813">Transport</keyword>
<evidence type="ECO:0000313" key="11">
    <source>
        <dbReference type="Proteomes" id="UP000038010"/>
    </source>
</evidence>
<dbReference type="SUPFAM" id="SSF144122">
    <property type="entry name" value="Tim10-like"/>
    <property type="match status" value="1"/>
</dbReference>
<evidence type="ECO:0000256" key="2">
    <source>
        <dbReference type="ARBA" id="ARBA00006720"/>
    </source>
</evidence>
<gene>
    <name evidence="10" type="ORF">AB675_9359</name>
</gene>
<dbReference type="OrthoDB" id="344165at2759"/>
<evidence type="ECO:0000313" key="10">
    <source>
        <dbReference type="EMBL" id="KPI41512.1"/>
    </source>
</evidence>
<keyword evidence="3 8" id="KW-0472">Membrane</keyword>
<comment type="similarity">
    <text evidence="2 8">Belongs to the small Tim family.</text>
</comment>
<keyword evidence="8" id="KW-0496">Mitochondrion</keyword>
<evidence type="ECO:0000256" key="4">
    <source>
        <dbReference type="ARBA" id="ARBA00022927"/>
    </source>
</evidence>
<organism evidence="10 11">
    <name type="scientific">Cyphellophora attinorum</name>
    <dbReference type="NCBI Taxonomy" id="1664694"/>
    <lineage>
        <taxon>Eukaryota</taxon>
        <taxon>Fungi</taxon>
        <taxon>Dikarya</taxon>
        <taxon>Ascomycota</taxon>
        <taxon>Pezizomycotina</taxon>
        <taxon>Eurotiomycetes</taxon>
        <taxon>Chaetothyriomycetidae</taxon>
        <taxon>Chaetothyriales</taxon>
        <taxon>Cyphellophoraceae</taxon>
        <taxon>Cyphellophora</taxon>
    </lineage>
</organism>
<reference evidence="10 11" key="1">
    <citation type="submission" date="2015-06" db="EMBL/GenBank/DDBJ databases">
        <title>Draft genome of the ant-associated black yeast Phialophora attae CBS 131958.</title>
        <authorList>
            <person name="Moreno L.F."/>
            <person name="Stielow B.J."/>
            <person name="de Hoog S."/>
            <person name="Vicente V.A."/>
            <person name="Weiss V.A."/>
            <person name="de Vries M."/>
            <person name="Cruz L.M."/>
            <person name="Souza E.M."/>
        </authorList>
    </citation>
    <scope>NUCLEOTIDE SEQUENCE [LARGE SCALE GENOMIC DNA]</scope>
    <source>
        <strain evidence="10 11">CBS 131958</strain>
    </source>
</reference>
<comment type="caution">
    <text evidence="10">The sequence shown here is derived from an EMBL/GenBank/DDBJ whole genome shotgun (WGS) entry which is preliminary data.</text>
</comment>
<dbReference type="VEuPathDB" id="FungiDB:AB675_9359"/>
<dbReference type="Pfam" id="PF02953">
    <property type="entry name" value="zf-Tim10_DDP"/>
    <property type="match status" value="1"/>
</dbReference>
<sequence>MDDMESQPQITPQDLEQLTPGDQRYLAEFMNNQATTAQLQNSVHSLTEVCFKKCIFGVSGGKLASKEESCVRNCVERYMDSQTSVLKHLETLRASQ</sequence>
<evidence type="ECO:0000256" key="8">
    <source>
        <dbReference type="RuleBase" id="RU367043"/>
    </source>
</evidence>
<dbReference type="Gene3D" id="1.10.287.810">
    <property type="entry name" value="Mitochondrial import inner membrane translocase subunit tim13 like domains"/>
    <property type="match status" value="1"/>
</dbReference>
<dbReference type="Proteomes" id="UP000038010">
    <property type="component" value="Unassembled WGS sequence"/>
</dbReference>
<proteinExistence type="inferred from homology"/>
<comment type="domain">
    <text evidence="8">The twin CX3C motif contains 4 conserved Cys residues that form 2 disulfide bonds in the mitochondrial intermembrane space.</text>
</comment>
<comment type="subunit">
    <text evidence="8">Heterohexamer.</text>
</comment>
<keyword evidence="5 8" id="KW-0811">Translocation</keyword>
<evidence type="ECO:0000256" key="5">
    <source>
        <dbReference type="ARBA" id="ARBA00023010"/>
    </source>
</evidence>